<feature type="chain" id="PRO_5014755696" evidence="1">
    <location>
        <begin position="19"/>
        <end position="226"/>
    </location>
</feature>
<evidence type="ECO:0000256" key="1">
    <source>
        <dbReference type="SAM" id="SignalP"/>
    </source>
</evidence>
<feature type="signal peptide" evidence="1">
    <location>
        <begin position="1"/>
        <end position="18"/>
    </location>
</feature>
<dbReference type="EMBL" id="NKXO01000007">
    <property type="protein sequence ID" value="PKQ70404.1"/>
    <property type="molecule type" value="Genomic_DNA"/>
</dbReference>
<accession>A0A2N3IJA4</accession>
<dbReference type="AlphaFoldDB" id="A0A2N3IJA4"/>
<dbReference type="RefSeq" id="WP_101357888.1">
    <property type="nucleotide sequence ID" value="NZ_NKXO01000007.1"/>
</dbReference>
<name>A0A2N3IJA4_9BACT</name>
<evidence type="ECO:0000313" key="3">
    <source>
        <dbReference type="Proteomes" id="UP000233387"/>
    </source>
</evidence>
<keyword evidence="1" id="KW-0732">Signal</keyword>
<comment type="caution">
    <text evidence="2">The sequence shown here is derived from an EMBL/GenBank/DDBJ whole genome shotgun (WGS) entry which is preliminary data.</text>
</comment>
<reference evidence="2 3" key="1">
    <citation type="submission" date="2017-06" db="EMBL/GenBank/DDBJ databases">
        <title>Raineya orbicola gen. nov., sp. nov. a slightly thermophilic bacterium of the phylum Bacteroidetes and the description of Raineyaceae fam. nov.</title>
        <authorList>
            <person name="Albuquerque L."/>
            <person name="Polonia A.R.M."/>
            <person name="Barroso C."/>
            <person name="Froufe H.J.C."/>
            <person name="Lage O."/>
            <person name="Lobo-Da-Cunha A."/>
            <person name="Egas C."/>
            <person name="Da Costa M.S."/>
        </authorList>
    </citation>
    <scope>NUCLEOTIDE SEQUENCE [LARGE SCALE GENOMIC DNA]</scope>
    <source>
        <strain evidence="2 3">SPSPC-11</strain>
    </source>
</reference>
<keyword evidence="3" id="KW-1185">Reference proteome</keyword>
<organism evidence="2 3">
    <name type="scientific">Raineya orbicola</name>
    <dbReference type="NCBI Taxonomy" id="2016530"/>
    <lineage>
        <taxon>Bacteria</taxon>
        <taxon>Pseudomonadati</taxon>
        <taxon>Bacteroidota</taxon>
        <taxon>Cytophagia</taxon>
        <taxon>Cytophagales</taxon>
        <taxon>Raineyaceae</taxon>
        <taxon>Raineya</taxon>
    </lineage>
</organism>
<protein>
    <submittedName>
        <fullName evidence="2">Uncharacterized protein</fullName>
    </submittedName>
</protein>
<proteinExistence type="predicted"/>
<gene>
    <name evidence="2" type="ORF">Rain11_0632</name>
</gene>
<evidence type="ECO:0000313" key="2">
    <source>
        <dbReference type="EMBL" id="PKQ70404.1"/>
    </source>
</evidence>
<dbReference type="Proteomes" id="UP000233387">
    <property type="component" value="Unassembled WGS sequence"/>
</dbReference>
<sequence length="226" mass="27223">MKNAVFFFALLWVLIAEAQAQQARRRLSYSQLFEEIQKHPDTVYRLENAEIYYNHETDHTRFGYVTLSKQKATSLGFNIDRYPSPVSPSLIKEFIQIKTHDYYAYHEIDPFKDVVAIPFGYTIVLPKYKQYLDSLLPVITIDKKIEFKNVYWDNYFPVSIRRFHFKKPIEFLFNNDYLPNTEDKFRKIPNFEKCEINKIEANDWSNIKTREQNTEKKNQYDRQVMN</sequence>